<keyword evidence="1" id="KW-0547">Nucleotide-binding</keyword>
<dbReference type="Gene3D" id="1.10.10.10">
    <property type="entry name" value="Winged helix-like DNA-binding domain superfamily/Winged helix DNA-binding domain"/>
    <property type="match status" value="1"/>
</dbReference>
<dbReference type="PROSITE" id="PS00675">
    <property type="entry name" value="SIGMA54_INTERACT_1"/>
    <property type="match status" value="1"/>
</dbReference>
<dbReference type="Pfam" id="PF13191">
    <property type="entry name" value="AAA_16"/>
    <property type="match status" value="1"/>
</dbReference>
<dbReference type="PROSITE" id="PS51375">
    <property type="entry name" value="PPR"/>
    <property type="match status" value="1"/>
</dbReference>
<dbReference type="GO" id="GO:0005737">
    <property type="term" value="C:cytoplasm"/>
    <property type="evidence" value="ECO:0007669"/>
    <property type="project" value="TreeGrafter"/>
</dbReference>
<dbReference type="InterPro" id="IPR025662">
    <property type="entry name" value="Sigma_54_int_dom_ATP-bd_1"/>
</dbReference>
<keyword evidence="2" id="KW-0067">ATP-binding</keyword>
<dbReference type="SMART" id="SM01043">
    <property type="entry name" value="BTAD"/>
    <property type="match status" value="1"/>
</dbReference>
<comment type="caution">
    <text evidence="4">The sequence shown here is derived from an EMBL/GenBank/DDBJ whole genome shotgun (WGS) entry which is preliminary data.</text>
</comment>
<proteinExistence type="predicted"/>
<reference evidence="4" key="2">
    <citation type="submission" date="2021-04" db="EMBL/GenBank/DDBJ databases">
        <authorList>
            <person name="Gilroy R."/>
        </authorList>
    </citation>
    <scope>NUCLEOTIDE SEQUENCE</scope>
    <source>
        <strain evidence="4">1068</strain>
    </source>
</reference>
<dbReference type="InterPro" id="IPR002885">
    <property type="entry name" value="PPR_rpt"/>
</dbReference>
<dbReference type="InterPro" id="IPR036388">
    <property type="entry name" value="WH-like_DNA-bd_sf"/>
</dbReference>
<dbReference type="CDD" id="cd00009">
    <property type="entry name" value="AAA"/>
    <property type="match status" value="1"/>
</dbReference>
<sequence length="828" mass="97844">MDGRPEENIQVTLLGRPMVKKDGKPVNFPYQKVEGLFYYLCINKNITRSQAIGVLWAGSSQEAARKNLRDAIYNIRKLLGQEILSVEGNTGIIFDPLKKVWLDTEHVTKDNVLRLWQGEFLEFFFVKNCYEYEEWAETQRREIQRKLQRLLSVRIFQFKSDEKGEILEQASRLLIKYKVLDEELYRSLMKKLAEAGRYGEAQNLYRDLKEMLRTEIDAGPEGETKNLFDKIEDMKRQENRVFQEGEDYFFGRKDILYRIYSELCYGDQGTRQSPHSFLLCGETGVGKSMLLHRIRQLLEESGYLMFSWECCQTEKELYLKPWYGIMEKVDEYCRMNQVQVESPTGILLEQKVLENRLFMTRFEILTETVFRYLWRYFKGKEIILFFDDIQWMDDMSLKLLGNLLFRLGNQQLRVIAAVREENQEELSGFKIPLVGRGILKEVMVSPFTWEEALQISRDTGREGQIPEARIEEIYKRTQGNPLFYMEALRLLREGGQDIEFTDKLSYVIEGRLMALKKEELQVLKALSVFSVSVPCEDIEAVLNAEGQMIQKALAGLLDARMIFERFAKGRVSYEFRHKVIQEYVYNSLSKEKQMLYHYRAADYYEKQYNVRSSMELCSLLIYHCQKCGDRYKALDYKVKYLEPFYRITYDYYPILARKVKFRPKINGYQAKEDELGELAREIEREWEKDSSMAPVYMRVEYLLGRYEMYTEAFSQGIIHIYNSLQLALKLGHRDYIFYNYMQLILYGEMTGKTAITLEYLHTCWEFIKDCATPRAEEACMLKRHQAQYLMGEGKTEEALEILRQAVEELEKGGRENPIFIELAMCCHV</sequence>
<dbReference type="InterPro" id="IPR011990">
    <property type="entry name" value="TPR-like_helical_dom_sf"/>
</dbReference>
<evidence type="ECO:0000259" key="3">
    <source>
        <dbReference type="SMART" id="SM01043"/>
    </source>
</evidence>
<dbReference type="Gene3D" id="3.40.50.300">
    <property type="entry name" value="P-loop containing nucleotide triphosphate hydrolases"/>
    <property type="match status" value="1"/>
</dbReference>
<accession>A0A9D2FQ79</accession>
<dbReference type="InterPro" id="IPR005158">
    <property type="entry name" value="BTAD"/>
</dbReference>
<dbReference type="PANTHER" id="PTHR16305">
    <property type="entry name" value="TESTICULAR SOLUBLE ADENYLYL CYCLASE"/>
    <property type="match status" value="1"/>
</dbReference>
<evidence type="ECO:0000256" key="2">
    <source>
        <dbReference type="ARBA" id="ARBA00022840"/>
    </source>
</evidence>
<dbReference type="InterPro" id="IPR041664">
    <property type="entry name" value="AAA_16"/>
</dbReference>
<evidence type="ECO:0000313" key="5">
    <source>
        <dbReference type="Proteomes" id="UP000824056"/>
    </source>
</evidence>
<evidence type="ECO:0000256" key="1">
    <source>
        <dbReference type="ARBA" id="ARBA00022741"/>
    </source>
</evidence>
<dbReference type="SUPFAM" id="SSF52540">
    <property type="entry name" value="P-loop containing nucleoside triphosphate hydrolases"/>
    <property type="match status" value="1"/>
</dbReference>
<dbReference type="Proteomes" id="UP000824056">
    <property type="component" value="Unassembled WGS sequence"/>
</dbReference>
<protein>
    <submittedName>
        <fullName evidence="4">AAA family ATPase</fullName>
    </submittedName>
</protein>
<feature type="domain" description="Bacterial transcriptional activator" evidence="3">
    <location>
        <begin position="102"/>
        <end position="232"/>
    </location>
</feature>
<dbReference type="GO" id="GO:0004016">
    <property type="term" value="F:adenylate cyclase activity"/>
    <property type="evidence" value="ECO:0007669"/>
    <property type="project" value="TreeGrafter"/>
</dbReference>
<dbReference type="Pfam" id="PF03704">
    <property type="entry name" value="BTAD"/>
    <property type="match status" value="1"/>
</dbReference>
<dbReference type="PANTHER" id="PTHR16305:SF28">
    <property type="entry name" value="GUANYLATE CYCLASE DOMAIN-CONTAINING PROTEIN"/>
    <property type="match status" value="1"/>
</dbReference>
<dbReference type="Gene3D" id="1.25.40.10">
    <property type="entry name" value="Tetratricopeptide repeat domain"/>
    <property type="match status" value="1"/>
</dbReference>
<feature type="non-terminal residue" evidence="4">
    <location>
        <position position="828"/>
    </location>
</feature>
<dbReference type="AlphaFoldDB" id="A0A9D2FQ79"/>
<dbReference type="SUPFAM" id="SSF48452">
    <property type="entry name" value="TPR-like"/>
    <property type="match status" value="1"/>
</dbReference>
<gene>
    <name evidence="4" type="ORF">H9809_02065</name>
</gene>
<organism evidence="4 5">
    <name type="scientific">Candidatus Blautia pullicola</name>
    <dbReference type="NCBI Taxonomy" id="2838498"/>
    <lineage>
        <taxon>Bacteria</taxon>
        <taxon>Bacillati</taxon>
        <taxon>Bacillota</taxon>
        <taxon>Clostridia</taxon>
        <taxon>Lachnospirales</taxon>
        <taxon>Lachnospiraceae</taxon>
        <taxon>Blautia</taxon>
    </lineage>
</organism>
<dbReference type="EMBL" id="DXBG01000043">
    <property type="protein sequence ID" value="HIZ64681.1"/>
    <property type="molecule type" value="Genomic_DNA"/>
</dbReference>
<dbReference type="GO" id="GO:0005524">
    <property type="term" value="F:ATP binding"/>
    <property type="evidence" value="ECO:0007669"/>
    <property type="project" value="UniProtKB-KW"/>
</dbReference>
<reference evidence="4" key="1">
    <citation type="journal article" date="2021" name="PeerJ">
        <title>Extensive microbial diversity within the chicken gut microbiome revealed by metagenomics and culture.</title>
        <authorList>
            <person name="Gilroy R."/>
            <person name="Ravi A."/>
            <person name="Getino M."/>
            <person name="Pursley I."/>
            <person name="Horton D.L."/>
            <person name="Alikhan N.F."/>
            <person name="Baker D."/>
            <person name="Gharbi K."/>
            <person name="Hall N."/>
            <person name="Watson M."/>
            <person name="Adriaenssens E.M."/>
            <person name="Foster-Nyarko E."/>
            <person name="Jarju S."/>
            <person name="Secka A."/>
            <person name="Antonio M."/>
            <person name="Oren A."/>
            <person name="Chaudhuri R.R."/>
            <person name="La Ragione R."/>
            <person name="Hildebrand F."/>
            <person name="Pallen M.J."/>
        </authorList>
    </citation>
    <scope>NUCLEOTIDE SEQUENCE</scope>
    <source>
        <strain evidence="4">1068</strain>
    </source>
</reference>
<dbReference type="InterPro" id="IPR027417">
    <property type="entry name" value="P-loop_NTPase"/>
</dbReference>
<evidence type="ECO:0000313" key="4">
    <source>
        <dbReference type="EMBL" id="HIZ64681.1"/>
    </source>
</evidence>
<name>A0A9D2FQ79_9FIRM</name>